<feature type="transmembrane region" description="Helical" evidence="6">
    <location>
        <begin position="356"/>
        <end position="384"/>
    </location>
</feature>
<evidence type="ECO:0000259" key="7">
    <source>
        <dbReference type="PROSITE" id="PS50850"/>
    </source>
</evidence>
<feature type="transmembrane region" description="Helical" evidence="6">
    <location>
        <begin position="518"/>
        <end position="541"/>
    </location>
</feature>
<feature type="transmembrane region" description="Helical" evidence="6">
    <location>
        <begin position="490"/>
        <end position="512"/>
    </location>
</feature>
<dbReference type="Proteomes" id="UP000011083">
    <property type="component" value="Unassembled WGS sequence"/>
</dbReference>
<dbReference type="RefSeq" id="XP_004356691.1">
    <property type="nucleotide sequence ID" value="XM_004356638.1"/>
</dbReference>
<evidence type="ECO:0000256" key="3">
    <source>
        <dbReference type="ARBA" id="ARBA00022989"/>
    </source>
</evidence>
<dbReference type="KEGG" id="acan:ACA1_174520"/>
<evidence type="ECO:0000256" key="6">
    <source>
        <dbReference type="SAM" id="Phobius"/>
    </source>
</evidence>
<dbReference type="GO" id="GO:0022857">
    <property type="term" value="F:transmembrane transporter activity"/>
    <property type="evidence" value="ECO:0007669"/>
    <property type="project" value="InterPro"/>
</dbReference>
<dbReference type="InterPro" id="IPR011701">
    <property type="entry name" value="MFS"/>
</dbReference>
<proteinExistence type="predicted"/>
<feature type="region of interest" description="Disordered" evidence="5">
    <location>
        <begin position="96"/>
        <end position="119"/>
    </location>
</feature>
<evidence type="ECO:0000256" key="1">
    <source>
        <dbReference type="ARBA" id="ARBA00004141"/>
    </source>
</evidence>
<feature type="transmembrane region" description="Helical" evidence="6">
    <location>
        <begin position="306"/>
        <end position="328"/>
    </location>
</feature>
<dbReference type="InterPro" id="IPR036259">
    <property type="entry name" value="MFS_trans_sf"/>
</dbReference>
<feature type="transmembrane region" description="Helical" evidence="6">
    <location>
        <begin position="188"/>
        <end position="208"/>
    </location>
</feature>
<accession>L8HK60</accession>
<evidence type="ECO:0000313" key="9">
    <source>
        <dbReference type="Proteomes" id="UP000011083"/>
    </source>
</evidence>
<dbReference type="PANTHER" id="PTHR23121">
    <property type="entry name" value="SODIUM-DEPENDENT GLUCOSE TRANSPORTER 1"/>
    <property type="match status" value="1"/>
</dbReference>
<dbReference type="Gene3D" id="1.20.1250.20">
    <property type="entry name" value="MFS general substrate transporter like domains"/>
    <property type="match status" value="2"/>
</dbReference>
<feature type="transmembrane region" description="Helical" evidence="6">
    <location>
        <begin position="278"/>
        <end position="300"/>
    </location>
</feature>
<dbReference type="EMBL" id="KB007811">
    <property type="protein sequence ID" value="ELR24791.1"/>
    <property type="molecule type" value="Genomic_DNA"/>
</dbReference>
<feature type="compositionally biased region" description="Basic and acidic residues" evidence="5">
    <location>
        <begin position="54"/>
        <end position="66"/>
    </location>
</feature>
<evidence type="ECO:0000256" key="4">
    <source>
        <dbReference type="ARBA" id="ARBA00023136"/>
    </source>
</evidence>
<dbReference type="OMA" id="CIWIGFT"/>
<feature type="transmembrane region" description="Helical" evidence="6">
    <location>
        <begin position="455"/>
        <end position="478"/>
    </location>
</feature>
<dbReference type="Pfam" id="PF07690">
    <property type="entry name" value="MFS_1"/>
    <property type="match status" value="1"/>
</dbReference>
<dbReference type="InterPro" id="IPR020846">
    <property type="entry name" value="MFS_dom"/>
</dbReference>
<dbReference type="SUPFAM" id="SSF103473">
    <property type="entry name" value="MFS general substrate transporter"/>
    <property type="match status" value="1"/>
</dbReference>
<dbReference type="GO" id="GO:0016020">
    <property type="term" value="C:membrane"/>
    <property type="evidence" value="ECO:0007669"/>
    <property type="project" value="UniProtKB-SubCell"/>
</dbReference>
<gene>
    <name evidence="8" type="ORF">ACA1_174520</name>
</gene>
<feature type="transmembrane region" description="Helical" evidence="6">
    <location>
        <begin position="215"/>
        <end position="233"/>
    </location>
</feature>
<feature type="region of interest" description="Disordered" evidence="5">
    <location>
        <begin position="578"/>
        <end position="616"/>
    </location>
</feature>
<protein>
    <submittedName>
        <fullName evidence="8">Transporter, major facilitator subfamily protein</fullName>
    </submittedName>
</protein>
<feature type="transmembrane region" description="Helical" evidence="6">
    <location>
        <begin position="404"/>
        <end position="421"/>
    </location>
</feature>
<dbReference type="AlphaFoldDB" id="L8HK60"/>
<feature type="transmembrane region" description="Helical" evidence="6">
    <location>
        <begin position="151"/>
        <end position="176"/>
    </location>
</feature>
<evidence type="ECO:0000256" key="2">
    <source>
        <dbReference type="ARBA" id="ARBA00022692"/>
    </source>
</evidence>
<keyword evidence="3 6" id="KW-1133">Transmembrane helix</keyword>
<evidence type="ECO:0000313" key="8">
    <source>
        <dbReference type="EMBL" id="ELR24791.1"/>
    </source>
</evidence>
<feature type="region of interest" description="Disordered" evidence="5">
    <location>
        <begin position="54"/>
        <end position="76"/>
    </location>
</feature>
<sequence length="616" mass="67272">MDDVGAQSKFNFAAFVDDEDDDEHHDLISAAIAVHGEGMVDDFHDPFLQRDESKEASHDWELEENHPAPFDDTENRDYKECNDDYDDHRPSSSLLHVSGGAQHNKNKMKTTLHDDDDIMPTKLSDDGLDAIGEEIKERSAREEKRLKYRQTMVYCGTYVAQGMAGGCIGPTLLLLAANTSSTVDDMGLIFTLRGLGWILGSLCAGRLYESTGKRSHAVLFGSTMTMAAFLFVFPFARSLWLLLALQAVNAFFASFNDVGANTLMFQVWQRQVAPYMQFLHFSYGVGSTSAPAIIALVLLVAPSDAQLLWCYWVLGFLVMLPSFFALAVPSPAPIAAAPAPDSDATRNNGSQDAPKWLGYLIIFLTAFSLFTYVGIEIAYGGWIFTYAVNEFHMGETEADYLSSAFWLAITIGRLLAVPLATRFSSRSMLLTDHIGSTLAIILAIVVVPFKNNFSLWVVTLLYGVFMASIYALVFSFPYQLGVAITSRASSLLVVGSSLGAMLVPMGAGFIFNKIASSLLMWTILAGNLVLLAVYALLALFLPRCMGITVTAHAAGATAAINDDDDDDDEVAQMMKMVDEGDDEDEGHRASRRKAHQQGKGAFELVPLGVGGDDDHP</sequence>
<dbReference type="PROSITE" id="PS50850">
    <property type="entry name" value="MFS"/>
    <property type="match status" value="1"/>
</dbReference>
<keyword evidence="2 6" id="KW-0812">Transmembrane</keyword>
<dbReference type="GeneID" id="14925819"/>
<dbReference type="OrthoDB" id="18420at2759"/>
<keyword evidence="9" id="KW-1185">Reference proteome</keyword>
<dbReference type="VEuPathDB" id="AmoebaDB:ACA1_174520"/>
<feature type="transmembrane region" description="Helical" evidence="6">
    <location>
        <begin position="428"/>
        <end position="449"/>
    </location>
</feature>
<reference evidence="8 9" key="1">
    <citation type="journal article" date="2013" name="Genome Biol.">
        <title>Genome of Acanthamoeba castellanii highlights extensive lateral gene transfer and early evolution of tyrosine kinase signaling.</title>
        <authorList>
            <person name="Clarke M."/>
            <person name="Lohan A.J."/>
            <person name="Liu B."/>
            <person name="Lagkouvardos I."/>
            <person name="Roy S."/>
            <person name="Zafar N."/>
            <person name="Bertelli C."/>
            <person name="Schilde C."/>
            <person name="Kianianmomeni A."/>
            <person name="Burglin T.R."/>
            <person name="Frech C."/>
            <person name="Turcotte B."/>
            <person name="Kopec K.O."/>
            <person name="Synnott J.M."/>
            <person name="Choo C."/>
            <person name="Paponov I."/>
            <person name="Finkler A."/>
            <person name="Soon Heng Tan C."/>
            <person name="Hutchins A.P."/>
            <person name="Weinmeier T."/>
            <person name="Rattei T."/>
            <person name="Chu J.S."/>
            <person name="Gimenez G."/>
            <person name="Irimia M."/>
            <person name="Rigden D.J."/>
            <person name="Fitzpatrick D.A."/>
            <person name="Lorenzo-Morales J."/>
            <person name="Bateman A."/>
            <person name="Chiu C.H."/>
            <person name="Tang P."/>
            <person name="Hegemann P."/>
            <person name="Fromm H."/>
            <person name="Raoult D."/>
            <person name="Greub G."/>
            <person name="Miranda-Saavedra D."/>
            <person name="Chen N."/>
            <person name="Nash P."/>
            <person name="Ginger M.L."/>
            <person name="Horn M."/>
            <person name="Schaap P."/>
            <person name="Caler L."/>
            <person name="Loftus B."/>
        </authorList>
    </citation>
    <scope>NUCLEOTIDE SEQUENCE [LARGE SCALE GENOMIC DNA]</scope>
    <source>
        <strain evidence="8 9">Neff</strain>
    </source>
</reference>
<organism evidence="8 9">
    <name type="scientific">Acanthamoeba castellanii (strain ATCC 30010 / Neff)</name>
    <dbReference type="NCBI Taxonomy" id="1257118"/>
    <lineage>
        <taxon>Eukaryota</taxon>
        <taxon>Amoebozoa</taxon>
        <taxon>Discosea</taxon>
        <taxon>Longamoebia</taxon>
        <taxon>Centramoebida</taxon>
        <taxon>Acanthamoebidae</taxon>
        <taxon>Acanthamoeba</taxon>
    </lineage>
</organism>
<name>L8HK60_ACACF</name>
<evidence type="ECO:0000256" key="5">
    <source>
        <dbReference type="SAM" id="MobiDB-lite"/>
    </source>
</evidence>
<comment type="subcellular location">
    <subcellularLocation>
        <location evidence="1">Membrane</location>
        <topology evidence="1">Multi-pass membrane protein</topology>
    </subcellularLocation>
</comment>
<feature type="domain" description="Major facilitator superfamily (MFS) profile" evidence="7">
    <location>
        <begin position="150"/>
        <end position="543"/>
    </location>
</feature>
<keyword evidence="4 6" id="KW-0472">Membrane</keyword>
<feature type="transmembrane region" description="Helical" evidence="6">
    <location>
        <begin position="239"/>
        <end position="258"/>
    </location>
</feature>
<dbReference type="PANTHER" id="PTHR23121:SF9">
    <property type="entry name" value="SODIUM-DEPENDENT GLUCOSE TRANSPORTER 1"/>
    <property type="match status" value="1"/>
</dbReference>